<feature type="transmembrane region" description="Helical" evidence="2">
    <location>
        <begin position="84"/>
        <end position="100"/>
    </location>
</feature>
<proteinExistence type="predicted"/>
<protein>
    <submittedName>
        <fullName evidence="3">Uncharacterized protein</fullName>
    </submittedName>
</protein>
<accession>W7K2Y5</accession>
<keyword evidence="2" id="KW-0812">Transmembrane</keyword>
<gene>
    <name evidence="3" type="ORF">C923_00986</name>
</gene>
<evidence type="ECO:0000256" key="2">
    <source>
        <dbReference type="SAM" id="Phobius"/>
    </source>
</evidence>
<keyword evidence="2" id="KW-1133">Transmembrane helix</keyword>
<evidence type="ECO:0000256" key="1">
    <source>
        <dbReference type="SAM" id="MobiDB-lite"/>
    </source>
</evidence>
<feature type="region of interest" description="Disordered" evidence="1">
    <location>
        <begin position="122"/>
        <end position="175"/>
    </location>
</feature>
<dbReference type="EMBL" id="KE124445">
    <property type="protein sequence ID" value="EWC78291.1"/>
    <property type="molecule type" value="Genomic_DNA"/>
</dbReference>
<dbReference type="AlphaFoldDB" id="W7K2Y5"/>
<feature type="compositionally biased region" description="Low complexity" evidence="1">
    <location>
        <begin position="145"/>
        <end position="175"/>
    </location>
</feature>
<sequence length="200" mass="22357">MESQNKASSPSINVDEYSSLTSNNENPQNTATLTNLTPDQISALNAHLPNEINIETITSTLTTNNENEVNPLVPSSISNTLDTLTFYQLILIIISIVNFCRKKSQTYNKNFEEKFNLASVQSSNATQQENSNQNKEINEVKESSQTQPPVTPQETVTTQAAATPQETVETQEPVTPQEPFKDLFKSLNKYIIILYIILYP</sequence>
<feature type="region of interest" description="Disordered" evidence="1">
    <location>
        <begin position="1"/>
        <end position="31"/>
    </location>
</feature>
<name>W7K2Y5_PLAFA</name>
<reference evidence="3 4" key="1">
    <citation type="submission" date="2013-02" db="EMBL/GenBank/DDBJ databases">
        <title>The Genome Sequence of Plasmodium falciparum UGT5.1.</title>
        <authorList>
            <consortium name="The Broad Institute Genome Sequencing Platform"/>
            <consortium name="The Broad Institute Genome Sequencing Center for Infectious Disease"/>
            <person name="Neafsey D."/>
            <person name="Cheeseman I."/>
            <person name="Volkman S."/>
            <person name="Adams J."/>
            <person name="Walker B."/>
            <person name="Young S.K."/>
            <person name="Zeng Q."/>
            <person name="Gargeya S."/>
            <person name="Fitzgerald M."/>
            <person name="Haas B."/>
            <person name="Abouelleil A."/>
            <person name="Alvarado L."/>
            <person name="Arachchi H.M."/>
            <person name="Berlin A.M."/>
            <person name="Chapman S.B."/>
            <person name="Dewar J."/>
            <person name="Goldberg J."/>
            <person name="Griggs A."/>
            <person name="Gujja S."/>
            <person name="Hansen M."/>
            <person name="Howarth C."/>
            <person name="Imamovic A."/>
            <person name="Larimer J."/>
            <person name="McCowan C."/>
            <person name="Murphy C."/>
            <person name="Neiman D."/>
            <person name="Pearson M."/>
            <person name="Priest M."/>
            <person name="Roberts A."/>
            <person name="Saif S."/>
            <person name="Shea T."/>
            <person name="Sisk P."/>
            <person name="Sykes S."/>
            <person name="Wortman J."/>
            <person name="Nusbaum C."/>
            <person name="Birren B."/>
        </authorList>
    </citation>
    <scope>NUCLEOTIDE SEQUENCE [LARGE SCALE GENOMIC DNA]</scope>
    <source>
        <strain evidence="3 4">UGT5.1</strain>
    </source>
</reference>
<keyword evidence="2" id="KW-0472">Membrane</keyword>
<evidence type="ECO:0000313" key="4">
    <source>
        <dbReference type="Proteomes" id="UP000030697"/>
    </source>
</evidence>
<feature type="compositionally biased region" description="Polar residues" evidence="1">
    <location>
        <begin position="122"/>
        <end position="135"/>
    </location>
</feature>
<dbReference type="Proteomes" id="UP000030697">
    <property type="component" value="Unassembled WGS sequence"/>
</dbReference>
<organism evidence="3 4">
    <name type="scientific">Plasmodium falciparum UGT5.1</name>
    <dbReference type="NCBI Taxonomy" id="1237627"/>
    <lineage>
        <taxon>Eukaryota</taxon>
        <taxon>Sar</taxon>
        <taxon>Alveolata</taxon>
        <taxon>Apicomplexa</taxon>
        <taxon>Aconoidasida</taxon>
        <taxon>Haemosporida</taxon>
        <taxon>Plasmodiidae</taxon>
        <taxon>Plasmodium</taxon>
        <taxon>Plasmodium (Laverania)</taxon>
    </lineage>
</organism>
<evidence type="ECO:0000313" key="3">
    <source>
        <dbReference type="EMBL" id="EWC78291.1"/>
    </source>
</evidence>